<dbReference type="InterPro" id="IPR036525">
    <property type="entry name" value="Tubulin/FtsZ_GTPase_sf"/>
</dbReference>
<evidence type="ECO:0000256" key="3">
    <source>
        <dbReference type="ARBA" id="ARBA00009636"/>
    </source>
</evidence>
<dbReference type="InterPro" id="IPR018316">
    <property type="entry name" value="Tubulin/FtsZ_2-layer-sand-dom"/>
</dbReference>
<keyword evidence="6" id="KW-0547">Nucleotide-binding</keyword>
<dbReference type="GO" id="GO:0005874">
    <property type="term" value="C:microtubule"/>
    <property type="evidence" value="ECO:0007669"/>
    <property type="project" value="UniProtKB-KW"/>
</dbReference>
<dbReference type="GeneTree" id="ENSGT00950000182825"/>
<dbReference type="Proteomes" id="UP000008912">
    <property type="component" value="Unassembled WGS sequence"/>
</dbReference>
<dbReference type="GO" id="GO:0005525">
    <property type="term" value="F:GTP binding"/>
    <property type="evidence" value="ECO:0007669"/>
    <property type="project" value="UniProtKB-KW"/>
</dbReference>
<reference evidence="13" key="2">
    <citation type="submission" date="2025-08" db="UniProtKB">
        <authorList>
            <consortium name="Ensembl"/>
        </authorList>
    </citation>
    <scope>IDENTIFICATION</scope>
</reference>
<reference evidence="13 14" key="1">
    <citation type="journal article" date="2010" name="Nature">
        <title>The sequence and de novo assembly of the giant panda genome.</title>
        <authorList>
            <person name="Li R."/>
            <person name="Fan W."/>
            <person name="Tian G."/>
            <person name="Zhu H."/>
            <person name="He L."/>
            <person name="Cai J."/>
            <person name="Huang Q."/>
            <person name="Cai Q."/>
            <person name="Li B."/>
            <person name="Bai Y."/>
            <person name="Zhang Z."/>
            <person name="Zhang Y."/>
            <person name="Wang W."/>
            <person name="Li J."/>
            <person name="Wei F."/>
            <person name="Li H."/>
            <person name="Jian M."/>
            <person name="Li J."/>
            <person name="Zhang Z."/>
            <person name="Nielsen R."/>
            <person name="Li D."/>
            <person name="Gu W."/>
            <person name="Yang Z."/>
            <person name="Xuan Z."/>
            <person name="Ryder O.A."/>
            <person name="Leung F.C."/>
            <person name="Zhou Y."/>
            <person name="Cao J."/>
            <person name="Sun X."/>
            <person name="Fu Y."/>
            <person name="Fang X."/>
            <person name="Guo X."/>
            <person name="Wang B."/>
            <person name="Hou R."/>
            <person name="Shen F."/>
            <person name="Mu B."/>
            <person name="Ni P."/>
            <person name="Lin R."/>
            <person name="Qian W."/>
            <person name="Wang G."/>
            <person name="Yu C."/>
            <person name="Nie W."/>
            <person name="Wang J."/>
            <person name="Wu Z."/>
            <person name="Liang H."/>
            <person name="Min J."/>
            <person name="Wu Q."/>
            <person name="Cheng S."/>
            <person name="Ruan J."/>
            <person name="Wang M."/>
            <person name="Shi Z."/>
            <person name="Wen M."/>
            <person name="Liu B."/>
            <person name="Ren X."/>
            <person name="Zheng H."/>
            <person name="Dong D."/>
            <person name="Cook K."/>
            <person name="Shan G."/>
            <person name="Zhang H."/>
            <person name="Kosiol C."/>
            <person name="Xie X."/>
            <person name="Lu Z."/>
            <person name="Zheng H."/>
            <person name="Li Y."/>
            <person name="Steiner C.C."/>
            <person name="Lam T.T."/>
            <person name="Lin S."/>
            <person name="Zhang Q."/>
            <person name="Li G."/>
            <person name="Tian J."/>
            <person name="Gong T."/>
            <person name="Liu H."/>
            <person name="Zhang D."/>
            <person name="Fang L."/>
            <person name="Ye C."/>
            <person name="Zhang J."/>
            <person name="Hu W."/>
            <person name="Xu A."/>
            <person name="Ren Y."/>
            <person name="Zhang G."/>
            <person name="Bruford M.W."/>
            <person name="Li Q."/>
            <person name="Ma L."/>
            <person name="Guo Y."/>
            <person name="An N."/>
            <person name="Hu Y."/>
            <person name="Zheng Y."/>
            <person name="Shi Y."/>
            <person name="Li Z."/>
            <person name="Liu Q."/>
            <person name="Chen Y."/>
            <person name="Zhao J."/>
            <person name="Qu N."/>
            <person name="Zhao S."/>
            <person name="Tian F."/>
            <person name="Wang X."/>
            <person name="Wang H."/>
            <person name="Xu L."/>
            <person name="Liu X."/>
            <person name="Vinar T."/>
            <person name="Wang Y."/>
            <person name="Lam T.W."/>
            <person name="Yiu S.M."/>
            <person name="Liu S."/>
            <person name="Zhang H."/>
            <person name="Li D."/>
            <person name="Huang Y."/>
            <person name="Wang X."/>
            <person name="Yang G."/>
            <person name="Jiang Z."/>
            <person name="Wang J."/>
            <person name="Qin N."/>
            <person name="Li L."/>
            <person name="Li J."/>
            <person name="Bolund L."/>
            <person name="Kristiansen K."/>
            <person name="Wong G.K."/>
            <person name="Olson M."/>
            <person name="Zhang X."/>
            <person name="Li S."/>
            <person name="Yang H."/>
            <person name="Wang J."/>
            <person name="Wang J."/>
        </authorList>
    </citation>
    <scope>NUCLEOTIDE SEQUENCE [LARGE SCALE GENOMIC DNA]</scope>
</reference>
<evidence type="ECO:0000256" key="5">
    <source>
        <dbReference type="ARBA" id="ARBA00022701"/>
    </source>
</evidence>
<dbReference type="Gene3D" id="1.10.287.600">
    <property type="entry name" value="Helix hairpin bin"/>
    <property type="match status" value="1"/>
</dbReference>
<dbReference type="InterPro" id="IPR000217">
    <property type="entry name" value="Tubulin"/>
</dbReference>
<evidence type="ECO:0000256" key="7">
    <source>
        <dbReference type="ARBA" id="ARBA00022801"/>
    </source>
</evidence>
<evidence type="ECO:0000256" key="4">
    <source>
        <dbReference type="ARBA" id="ARBA00022490"/>
    </source>
</evidence>
<keyword evidence="7" id="KW-0378">Hydrolase</keyword>
<sequence length="339" mass="36822">ECIGIHAGQAGVQVGNGCWELCCLERGIQPNGQTPSDKTTGGGDYSFSTIFSETGAGEHVPGAALVDLEPTAIDEVHTGARRQLSHPAQLITETAILNRPTYTILNRLIGQIVSSITAALRVDGAQNFRPTSGPIPTSTSLWAHMPHHLCRESLPQQLSVAEITNARSEPANQTVKGDPRHGKYMAPCPSYCGQRGSRRCPSCHCHHQAKCTIQFVDWCPSGFKVGMNYLPPTGVRGGDVAKVQRAVSLLSKTTAVAEAWAHLDHRFDLMCAMCAFVHWYVGRGTEGGEFSDACEEEDVDFAEGEELLQLKMSQKCCLYRQAYSVLSIEKLGSDPFICM</sequence>
<dbReference type="STRING" id="9646.ENSAMEP00000014103"/>
<dbReference type="Pfam" id="PF03953">
    <property type="entry name" value="Tubulin_C"/>
    <property type="match status" value="1"/>
</dbReference>
<accession>G1M440</accession>
<evidence type="ECO:0000256" key="9">
    <source>
        <dbReference type="ARBA" id="ARBA00023212"/>
    </source>
</evidence>
<feature type="domain" description="Tubulin/FtsZ 2-layer sandwich" evidence="12">
    <location>
        <begin position="147"/>
        <end position="264"/>
    </location>
</feature>
<dbReference type="HOGENOM" id="CLU_015718_0_1_1"/>
<evidence type="ECO:0000313" key="14">
    <source>
        <dbReference type="Proteomes" id="UP000008912"/>
    </source>
</evidence>
<keyword evidence="14" id="KW-1185">Reference proteome</keyword>
<dbReference type="eggNOG" id="KOG1376">
    <property type="taxonomic scope" value="Eukaryota"/>
</dbReference>
<name>G1M440_AILME</name>
<evidence type="ECO:0000256" key="1">
    <source>
        <dbReference type="ARBA" id="ARBA00001946"/>
    </source>
</evidence>
<organism evidence="13 14">
    <name type="scientific">Ailuropoda melanoleuca</name>
    <name type="common">Giant panda</name>
    <dbReference type="NCBI Taxonomy" id="9646"/>
    <lineage>
        <taxon>Eukaryota</taxon>
        <taxon>Metazoa</taxon>
        <taxon>Chordata</taxon>
        <taxon>Craniata</taxon>
        <taxon>Vertebrata</taxon>
        <taxon>Euteleostomi</taxon>
        <taxon>Mammalia</taxon>
        <taxon>Eutheria</taxon>
        <taxon>Laurasiatheria</taxon>
        <taxon>Carnivora</taxon>
        <taxon>Caniformia</taxon>
        <taxon>Ursidae</taxon>
        <taxon>Ailuropoda</taxon>
    </lineage>
</organism>
<dbReference type="Gene3D" id="3.40.50.1440">
    <property type="entry name" value="Tubulin/FtsZ, GTPase domain"/>
    <property type="match status" value="1"/>
</dbReference>
<evidence type="ECO:0000256" key="6">
    <source>
        <dbReference type="ARBA" id="ARBA00022741"/>
    </source>
</evidence>
<dbReference type="InterPro" id="IPR003008">
    <property type="entry name" value="Tubulin_FtsZ_GTPase"/>
</dbReference>
<protein>
    <submittedName>
        <fullName evidence="13">Uncharacterized protein</fullName>
    </submittedName>
</protein>
<keyword evidence="5" id="KW-0493">Microtubule</keyword>
<evidence type="ECO:0000256" key="2">
    <source>
        <dbReference type="ARBA" id="ARBA00004245"/>
    </source>
</evidence>
<dbReference type="Ensembl" id="ENSAMET00000014695.2">
    <property type="protein sequence ID" value="ENSAMEP00000014103.2"/>
    <property type="gene ID" value="ENSAMEG00000013395.2"/>
</dbReference>
<keyword evidence="4" id="KW-0963">Cytoplasm</keyword>
<dbReference type="InterPro" id="IPR023123">
    <property type="entry name" value="Tubulin_C"/>
</dbReference>
<dbReference type="AlphaFoldDB" id="G1M440"/>
<dbReference type="InterPro" id="IPR002452">
    <property type="entry name" value="Alpha_tubulin"/>
</dbReference>
<comment type="subcellular location">
    <subcellularLocation>
        <location evidence="2">Cytoplasm</location>
        <location evidence="2">Cytoskeleton</location>
    </subcellularLocation>
</comment>
<dbReference type="PRINTS" id="PR01161">
    <property type="entry name" value="TUBULIN"/>
</dbReference>
<comment type="cofactor">
    <cofactor evidence="1">
        <name>Mg(2+)</name>
        <dbReference type="ChEBI" id="CHEBI:18420"/>
    </cofactor>
</comment>
<dbReference type="GO" id="GO:0016787">
    <property type="term" value="F:hydrolase activity"/>
    <property type="evidence" value="ECO:0007669"/>
    <property type="project" value="UniProtKB-KW"/>
</dbReference>
<evidence type="ECO:0000256" key="8">
    <source>
        <dbReference type="ARBA" id="ARBA00023134"/>
    </source>
</evidence>
<evidence type="ECO:0000259" key="12">
    <source>
        <dbReference type="Pfam" id="PF03953"/>
    </source>
</evidence>
<dbReference type="GO" id="GO:0005200">
    <property type="term" value="F:structural constituent of cytoskeleton"/>
    <property type="evidence" value="ECO:0007669"/>
    <property type="project" value="InterPro"/>
</dbReference>
<keyword evidence="9" id="KW-0206">Cytoskeleton</keyword>
<feature type="domain" description="Tubulin/FtsZ GTPase" evidence="11">
    <location>
        <begin position="2"/>
        <end position="86"/>
    </location>
</feature>
<dbReference type="PRINTS" id="PR01162">
    <property type="entry name" value="ALPHATUBULIN"/>
</dbReference>
<evidence type="ECO:0000259" key="11">
    <source>
        <dbReference type="Pfam" id="PF00091"/>
    </source>
</evidence>
<dbReference type="PANTHER" id="PTHR11588">
    <property type="entry name" value="TUBULIN"/>
    <property type="match status" value="1"/>
</dbReference>
<dbReference type="InterPro" id="IPR008280">
    <property type="entry name" value="Tub_FtsZ_C"/>
</dbReference>
<proteinExistence type="inferred from homology"/>
<dbReference type="SUPFAM" id="SSF55307">
    <property type="entry name" value="Tubulin C-terminal domain-like"/>
    <property type="match status" value="1"/>
</dbReference>
<dbReference type="InterPro" id="IPR037103">
    <property type="entry name" value="Tubulin/FtsZ-like_C"/>
</dbReference>
<evidence type="ECO:0000313" key="13">
    <source>
        <dbReference type="Ensembl" id="ENSAMEP00000014103.2"/>
    </source>
</evidence>
<dbReference type="Gene3D" id="3.30.1330.20">
    <property type="entry name" value="Tubulin/FtsZ, C-terminal domain"/>
    <property type="match status" value="1"/>
</dbReference>
<dbReference type="Pfam" id="PF00091">
    <property type="entry name" value="Tubulin"/>
    <property type="match status" value="1"/>
</dbReference>
<evidence type="ECO:0000256" key="10">
    <source>
        <dbReference type="ARBA" id="ARBA00049117"/>
    </source>
</evidence>
<comment type="similarity">
    <text evidence="3">Belongs to the tubulin family.</text>
</comment>
<dbReference type="SUPFAM" id="SSF52490">
    <property type="entry name" value="Tubulin nucleotide-binding domain-like"/>
    <property type="match status" value="1"/>
</dbReference>
<reference evidence="13" key="3">
    <citation type="submission" date="2025-09" db="UniProtKB">
        <authorList>
            <consortium name="Ensembl"/>
        </authorList>
    </citation>
    <scope>IDENTIFICATION</scope>
</reference>
<keyword evidence="8" id="KW-0342">GTP-binding</keyword>
<dbReference type="GO" id="GO:0007017">
    <property type="term" value="P:microtubule-based process"/>
    <property type="evidence" value="ECO:0007669"/>
    <property type="project" value="InterPro"/>
</dbReference>
<comment type="catalytic activity">
    <reaction evidence="10">
        <text>GTP + H2O = GDP + phosphate + H(+)</text>
        <dbReference type="Rhea" id="RHEA:19669"/>
        <dbReference type="ChEBI" id="CHEBI:15377"/>
        <dbReference type="ChEBI" id="CHEBI:15378"/>
        <dbReference type="ChEBI" id="CHEBI:37565"/>
        <dbReference type="ChEBI" id="CHEBI:43474"/>
        <dbReference type="ChEBI" id="CHEBI:58189"/>
    </reaction>
    <physiologicalReaction direction="left-to-right" evidence="10">
        <dbReference type="Rhea" id="RHEA:19670"/>
    </physiologicalReaction>
</comment>
<dbReference type="InParanoid" id="G1M440"/>